<evidence type="ECO:0000313" key="6">
    <source>
        <dbReference type="EMBL" id="KAF9670060.1"/>
    </source>
</evidence>
<keyword evidence="7" id="KW-1185">Reference proteome</keyword>
<keyword evidence="4" id="KW-0472">Membrane</keyword>
<evidence type="ECO:0000256" key="1">
    <source>
        <dbReference type="ARBA" id="ARBA00004141"/>
    </source>
</evidence>
<evidence type="ECO:0000256" key="4">
    <source>
        <dbReference type="ARBA" id="ARBA00023136"/>
    </source>
</evidence>
<dbReference type="GO" id="GO:0006629">
    <property type="term" value="P:lipid metabolic process"/>
    <property type="evidence" value="ECO:0007669"/>
    <property type="project" value="InterPro"/>
</dbReference>
<dbReference type="Proteomes" id="UP000657918">
    <property type="component" value="Unassembled WGS sequence"/>
</dbReference>
<evidence type="ECO:0000256" key="3">
    <source>
        <dbReference type="ARBA" id="ARBA00022989"/>
    </source>
</evidence>
<dbReference type="GO" id="GO:0016627">
    <property type="term" value="F:oxidoreductase activity, acting on the CH-CH group of donors"/>
    <property type="evidence" value="ECO:0007669"/>
    <property type="project" value="InterPro"/>
</dbReference>
<dbReference type="OrthoDB" id="5788137at2759"/>
<accession>A0A835JN57</accession>
<dbReference type="InterPro" id="IPR001104">
    <property type="entry name" value="3-oxo-5_a-steroid_4-DH_C"/>
</dbReference>
<reference evidence="6 7" key="1">
    <citation type="submission" date="2020-10" db="EMBL/GenBank/DDBJ databases">
        <title>Plant Genome Project.</title>
        <authorList>
            <person name="Zhang R.-G."/>
        </authorList>
    </citation>
    <scope>NUCLEOTIDE SEQUENCE [LARGE SCALE GENOMIC DNA]</scope>
    <source>
        <strain evidence="6">FAFU-HL-1</strain>
        <tissue evidence="6">Leaf</tissue>
    </source>
</reference>
<comment type="caution">
    <text evidence="6">The sequence shown here is derived from an EMBL/GenBank/DDBJ whole genome shotgun (WGS) entry which is preliminary data.</text>
</comment>
<evidence type="ECO:0000259" key="5">
    <source>
        <dbReference type="Pfam" id="PF02544"/>
    </source>
</evidence>
<proteinExistence type="predicted"/>
<organism evidence="6 7">
    <name type="scientific">Salix dunnii</name>
    <dbReference type="NCBI Taxonomy" id="1413687"/>
    <lineage>
        <taxon>Eukaryota</taxon>
        <taxon>Viridiplantae</taxon>
        <taxon>Streptophyta</taxon>
        <taxon>Embryophyta</taxon>
        <taxon>Tracheophyta</taxon>
        <taxon>Spermatophyta</taxon>
        <taxon>Magnoliopsida</taxon>
        <taxon>eudicotyledons</taxon>
        <taxon>Gunneridae</taxon>
        <taxon>Pentapetalae</taxon>
        <taxon>rosids</taxon>
        <taxon>fabids</taxon>
        <taxon>Malpighiales</taxon>
        <taxon>Salicaceae</taxon>
        <taxon>Saliceae</taxon>
        <taxon>Salix</taxon>
    </lineage>
</organism>
<dbReference type="PROSITE" id="PS50244">
    <property type="entry name" value="S5A_REDUCTASE"/>
    <property type="match status" value="1"/>
</dbReference>
<dbReference type="GO" id="GO:0016020">
    <property type="term" value="C:membrane"/>
    <property type="evidence" value="ECO:0007669"/>
    <property type="project" value="UniProtKB-SubCell"/>
</dbReference>
<keyword evidence="3" id="KW-1133">Transmembrane helix</keyword>
<dbReference type="Pfam" id="PF02544">
    <property type="entry name" value="Steroid_dh"/>
    <property type="match status" value="1"/>
</dbReference>
<keyword evidence="2" id="KW-0812">Transmembrane</keyword>
<protein>
    <recommendedName>
        <fullName evidence="5">3-oxo-5-alpha-steroid 4-dehydrogenase C-terminal domain-containing protein</fullName>
    </recommendedName>
</protein>
<evidence type="ECO:0000256" key="2">
    <source>
        <dbReference type="ARBA" id="ARBA00022692"/>
    </source>
</evidence>
<dbReference type="AlphaFoldDB" id="A0A835JN57"/>
<comment type="subcellular location">
    <subcellularLocation>
        <location evidence="1">Membrane</location>
        <topology evidence="1">Multi-pass membrane protein</topology>
    </subcellularLocation>
</comment>
<gene>
    <name evidence="6" type="ORF">SADUNF_Sadunf13G0029200</name>
</gene>
<dbReference type="EMBL" id="JADGMS010000013">
    <property type="protein sequence ID" value="KAF9670060.1"/>
    <property type="molecule type" value="Genomic_DNA"/>
</dbReference>
<evidence type="ECO:0000313" key="7">
    <source>
        <dbReference type="Proteomes" id="UP000657918"/>
    </source>
</evidence>
<sequence length="85" mass="9604">MGLKREGGGYYKVPTGGWFELVSCPNCFGEMKWAWMGSGDLVYGPLHIKSLSFPKECISPKTCTFCKSTLFCVKISWLEENKQKI</sequence>
<feature type="domain" description="3-oxo-5-alpha-steroid 4-dehydrogenase C-terminal" evidence="5">
    <location>
        <begin position="3"/>
        <end position="36"/>
    </location>
</feature>
<name>A0A835JN57_9ROSI</name>